<gene>
    <name evidence="1" type="ORF">F6W96_21390</name>
</gene>
<dbReference type="AlphaFoldDB" id="A0A6G9ZFW6"/>
<dbReference type="EMBL" id="CP046173">
    <property type="protein sequence ID" value="QIS24354.1"/>
    <property type="molecule type" value="Genomic_DNA"/>
</dbReference>
<proteinExistence type="predicted"/>
<name>A0A6G9ZFW6_9NOCA</name>
<evidence type="ECO:0000313" key="1">
    <source>
        <dbReference type="EMBL" id="QIS24354.1"/>
    </source>
</evidence>
<organism evidence="1 2">
    <name type="scientific">Nocardia terpenica</name>
    <dbReference type="NCBI Taxonomy" id="455432"/>
    <lineage>
        <taxon>Bacteria</taxon>
        <taxon>Bacillati</taxon>
        <taxon>Actinomycetota</taxon>
        <taxon>Actinomycetes</taxon>
        <taxon>Mycobacteriales</taxon>
        <taxon>Nocardiaceae</taxon>
        <taxon>Nocardia</taxon>
    </lineage>
</organism>
<sequence length="109" mass="11609">MHITFLGKHTQGGDSPTLYATDRGTYVVQGWKVPGHNDQVEISHPLLAFLTPGTCLGVLLQDTGHGTFILGGQPVTDADVLAQMGLPDHETCVEVPQGKEIRKYATAAA</sequence>
<protein>
    <submittedName>
        <fullName evidence="1">Uncharacterized protein</fullName>
    </submittedName>
</protein>
<reference evidence="1 2" key="1">
    <citation type="journal article" date="2019" name="ACS Chem. Biol.">
        <title>Identification and Mobilization of a Cryptic Antibiotic Biosynthesis Gene Locus from a Human-Pathogenic Nocardia Isolate.</title>
        <authorList>
            <person name="Herisse M."/>
            <person name="Ishida K."/>
            <person name="Porter J.L."/>
            <person name="Howden B."/>
            <person name="Hertweck C."/>
            <person name="Stinear T.P."/>
            <person name="Pidot S.J."/>
        </authorList>
    </citation>
    <scope>NUCLEOTIDE SEQUENCE [LARGE SCALE GENOMIC DNA]</scope>
    <source>
        <strain evidence="1 2">AUSMDU00012715</strain>
    </source>
</reference>
<accession>A0A6G9ZFW6</accession>
<dbReference type="Proteomes" id="UP000500953">
    <property type="component" value="Chromosome"/>
</dbReference>
<evidence type="ECO:0000313" key="2">
    <source>
        <dbReference type="Proteomes" id="UP000500953"/>
    </source>
</evidence>